<dbReference type="PIRSF" id="PIRSF006386">
    <property type="entry name" value="HCCAis_GSTk"/>
    <property type="match status" value="1"/>
</dbReference>
<dbReference type="KEGG" id="emv:HQR01_11635"/>
<dbReference type="PANTHER" id="PTHR42943:SF2">
    <property type="entry name" value="GLUTATHIONE S-TRANSFERASE KAPPA 1"/>
    <property type="match status" value="1"/>
</dbReference>
<accession>A0A7D4BH25</accession>
<dbReference type="Pfam" id="PF01323">
    <property type="entry name" value="DSBA"/>
    <property type="match status" value="1"/>
</dbReference>
<evidence type="ECO:0000256" key="1">
    <source>
        <dbReference type="PIRNR" id="PIRNR006386"/>
    </source>
</evidence>
<dbReference type="InterPro" id="IPR036249">
    <property type="entry name" value="Thioredoxin-like_sf"/>
</dbReference>
<comment type="catalytic activity">
    <reaction evidence="1">
        <text>2-hydroxychromene-2-carboxylate = (3E)-4-(2-hydroxyphenyl)-2-oxobut-3-enoate</text>
        <dbReference type="Rhea" id="RHEA:27401"/>
        <dbReference type="ChEBI" id="CHEBI:59350"/>
        <dbReference type="ChEBI" id="CHEBI:59353"/>
        <dbReference type="EC" id="5.99.1.4"/>
    </reaction>
</comment>
<evidence type="ECO:0000313" key="4">
    <source>
        <dbReference type="EMBL" id="QKG71962.1"/>
    </source>
</evidence>
<name>A0A7D4BH25_9SPHN</name>
<dbReference type="GO" id="GO:0018845">
    <property type="term" value="F:2-hydroxychromene-2-carboxylate isomerase activity"/>
    <property type="evidence" value="ECO:0007669"/>
    <property type="project" value="UniProtKB-UniRule"/>
</dbReference>
<dbReference type="SUPFAM" id="SSF52833">
    <property type="entry name" value="Thioredoxin-like"/>
    <property type="match status" value="1"/>
</dbReference>
<keyword evidence="5" id="KW-1185">Reference proteome</keyword>
<organism evidence="4 5">
    <name type="scientific">Erythrobacter mangrovi</name>
    <dbReference type="NCBI Taxonomy" id="2739433"/>
    <lineage>
        <taxon>Bacteria</taxon>
        <taxon>Pseudomonadati</taxon>
        <taxon>Pseudomonadota</taxon>
        <taxon>Alphaproteobacteria</taxon>
        <taxon>Sphingomonadales</taxon>
        <taxon>Erythrobacteraceae</taxon>
        <taxon>Erythrobacter/Porphyrobacter group</taxon>
        <taxon>Erythrobacter</taxon>
    </lineage>
</organism>
<dbReference type="EC" id="5.99.1.4" evidence="1"/>
<sequence length="202" mass="22052">MPQAVEFIFDLVSPNAYLSWWPLREMLSRQGAELEITPVFLGGMHKLTGNAPPFARDAEIRGKNAYASLEMRRFIDRHGLTGFRMPAQFPFNTILPQRMLLAVEGEERVALAEGLLKALWEDGVSAGDPDALATVATAAGLDAAAILAATQDDAIKQRLVANTDSAVERGAFGIPTFFVGDEMWFGKERLGQIEEYLAGGKP</sequence>
<evidence type="ECO:0000256" key="2">
    <source>
        <dbReference type="PIRSR" id="PIRSR006386-1"/>
    </source>
</evidence>
<feature type="active site" description="Nucleophile" evidence="2">
    <location>
        <position position="13"/>
    </location>
</feature>
<dbReference type="InterPro" id="IPR014440">
    <property type="entry name" value="HCCAis_GSTk"/>
</dbReference>
<dbReference type="InterPro" id="IPR051924">
    <property type="entry name" value="GST_Kappa/NadH"/>
</dbReference>
<evidence type="ECO:0000259" key="3">
    <source>
        <dbReference type="Pfam" id="PF01323"/>
    </source>
</evidence>
<dbReference type="RefSeq" id="WP_173215023.1">
    <property type="nucleotide sequence ID" value="NZ_CP053921.1"/>
</dbReference>
<protein>
    <recommendedName>
        <fullName evidence="1">2-hydroxychromene-2-carboxylate isomerase</fullName>
        <ecNumber evidence="1">5.99.1.4</ecNumber>
    </recommendedName>
</protein>
<dbReference type="PANTHER" id="PTHR42943">
    <property type="entry name" value="GLUTATHIONE S-TRANSFERASE KAPPA"/>
    <property type="match status" value="1"/>
</dbReference>
<gene>
    <name evidence="4" type="ORF">HQR01_11635</name>
</gene>
<keyword evidence="1 4" id="KW-0413">Isomerase</keyword>
<evidence type="ECO:0000313" key="5">
    <source>
        <dbReference type="Proteomes" id="UP000504693"/>
    </source>
</evidence>
<dbReference type="CDD" id="cd03022">
    <property type="entry name" value="DsbA_HCCA_Iso"/>
    <property type="match status" value="1"/>
</dbReference>
<proteinExistence type="inferred from homology"/>
<dbReference type="InterPro" id="IPR044087">
    <property type="entry name" value="NahD-like"/>
</dbReference>
<dbReference type="Gene3D" id="3.40.30.10">
    <property type="entry name" value="Glutaredoxin"/>
    <property type="match status" value="1"/>
</dbReference>
<reference evidence="4 5" key="1">
    <citation type="submission" date="2020-05" db="EMBL/GenBank/DDBJ databases">
        <title>Erythrobacter mangrovi sp. nov., isolated from rhizosphere soil of mangrove plant (Kandelia candel).</title>
        <authorList>
            <person name="Ye Y.H."/>
        </authorList>
    </citation>
    <scope>NUCLEOTIDE SEQUENCE [LARGE SCALE GENOMIC DNA]</scope>
    <source>
        <strain evidence="4 5">EB310</strain>
    </source>
</reference>
<dbReference type="Proteomes" id="UP000504693">
    <property type="component" value="Chromosome"/>
</dbReference>
<feature type="domain" description="DSBA-like thioredoxin" evidence="3">
    <location>
        <begin position="5"/>
        <end position="198"/>
    </location>
</feature>
<dbReference type="GO" id="GO:0004364">
    <property type="term" value="F:glutathione transferase activity"/>
    <property type="evidence" value="ECO:0007669"/>
    <property type="project" value="TreeGrafter"/>
</dbReference>
<dbReference type="GO" id="GO:1901170">
    <property type="term" value="P:naphthalene catabolic process"/>
    <property type="evidence" value="ECO:0007669"/>
    <property type="project" value="InterPro"/>
</dbReference>
<dbReference type="EMBL" id="CP053921">
    <property type="protein sequence ID" value="QKG71962.1"/>
    <property type="molecule type" value="Genomic_DNA"/>
</dbReference>
<dbReference type="InterPro" id="IPR001853">
    <property type="entry name" value="DSBA-like_thioredoxin_dom"/>
</dbReference>
<dbReference type="AlphaFoldDB" id="A0A7D4BH25"/>
<dbReference type="GO" id="GO:0004602">
    <property type="term" value="F:glutathione peroxidase activity"/>
    <property type="evidence" value="ECO:0007669"/>
    <property type="project" value="TreeGrafter"/>
</dbReference>
<comment type="similarity">
    <text evidence="1">Belongs to the GST superfamily. NadH family.</text>
</comment>
<dbReference type="GO" id="GO:0006749">
    <property type="term" value="P:glutathione metabolic process"/>
    <property type="evidence" value="ECO:0007669"/>
    <property type="project" value="TreeGrafter"/>
</dbReference>